<proteinExistence type="predicted"/>
<dbReference type="Proteomes" id="UP000555828">
    <property type="component" value="Unassembled WGS sequence"/>
</dbReference>
<evidence type="ECO:0000259" key="1">
    <source>
        <dbReference type="Pfam" id="PF01637"/>
    </source>
</evidence>
<dbReference type="InterPro" id="IPR027417">
    <property type="entry name" value="P-loop_NTPase"/>
</dbReference>
<dbReference type="GO" id="GO:0005524">
    <property type="term" value="F:ATP binding"/>
    <property type="evidence" value="ECO:0007669"/>
    <property type="project" value="InterPro"/>
</dbReference>
<feature type="domain" description="DUF234" evidence="2">
    <location>
        <begin position="315"/>
        <end position="401"/>
    </location>
</feature>
<keyword evidence="4" id="KW-1185">Reference proteome</keyword>
<evidence type="ECO:0008006" key="5">
    <source>
        <dbReference type="Google" id="ProtNLM"/>
    </source>
</evidence>
<comment type="caution">
    <text evidence="3">The sequence shown here is derived from an EMBL/GenBank/DDBJ whole genome shotgun (WGS) entry which is preliminary data.</text>
</comment>
<dbReference type="Pfam" id="PF03008">
    <property type="entry name" value="DUF234"/>
    <property type="match status" value="1"/>
</dbReference>
<dbReference type="InterPro" id="IPR004256">
    <property type="entry name" value="DUF234"/>
</dbReference>
<reference evidence="3 4" key="1">
    <citation type="submission" date="2020-08" db="EMBL/GenBank/DDBJ databases">
        <title>Genomic Encyclopedia of Type Strains, Phase IV (KMG-IV): sequencing the most valuable type-strain genomes for metagenomic binning, comparative biology and taxonomic classification.</title>
        <authorList>
            <person name="Goeker M."/>
        </authorList>
    </citation>
    <scope>NUCLEOTIDE SEQUENCE [LARGE SCALE GENOMIC DNA]</scope>
    <source>
        <strain evidence="3 4">DSM 13481</strain>
    </source>
</reference>
<feature type="domain" description="ATPase" evidence="1">
    <location>
        <begin position="7"/>
        <end position="203"/>
    </location>
</feature>
<dbReference type="SUPFAM" id="SSF52980">
    <property type="entry name" value="Restriction endonuclease-like"/>
    <property type="match status" value="1"/>
</dbReference>
<dbReference type="PANTHER" id="PTHR34704:SF1">
    <property type="entry name" value="ATPASE"/>
    <property type="match status" value="1"/>
</dbReference>
<evidence type="ECO:0000259" key="2">
    <source>
        <dbReference type="Pfam" id="PF03008"/>
    </source>
</evidence>
<sequence length="460" mass="54472">MGGDIIFINRFEEKKLLDEILTSSKKEVFILYGRRRVGKSALLKEVSKNKKTLFYTARKISKTEQLNSFSKSVGNFLNMGNIRFENWEDAFRTLFNYSKRENIVIILDEFQYLAEKNEEIISILQILLDEFDDSKIKLILCGSSISFMEGILAYKNPLYGRKTGSLKLNPISFENLKLFIPEYNYHQLIETYSIIGGIPYYLTLWNGKTDLFSNIENLFLKLGAPLKEEPYFILYQELREPAIYQSILEALASGRNKINEITSFIGENDSRKIQPYLKSLINLKLIKRITPALLKNPHRTKNFLYVIDDQLFRFWYRYIFPYKESVDLNEYGNVLDLIENDFSQYVSFEFEKQSVNYLKRRFNLIEAGNFWKKDVEIDMLGKDKEGKIYAAEIKWRNKKMNMKDFYNLKNKVEKIELNVDYFILVSKSGFEENLSEIDDNIYFIEFSKEKGWQDWHGVKR</sequence>
<dbReference type="InterPro" id="IPR011579">
    <property type="entry name" value="ATPase_dom"/>
</dbReference>
<dbReference type="RefSeq" id="WP_184619408.1">
    <property type="nucleotide sequence ID" value="NZ_JACHEX010000003.1"/>
</dbReference>
<dbReference type="InterPro" id="IPR011335">
    <property type="entry name" value="Restrct_endonuc-II-like"/>
</dbReference>
<accession>A0A841GK64</accession>
<evidence type="ECO:0000313" key="3">
    <source>
        <dbReference type="EMBL" id="MBB6062767.1"/>
    </source>
</evidence>
<dbReference type="SUPFAM" id="SSF52540">
    <property type="entry name" value="P-loop containing nucleoside triphosphate hydrolases"/>
    <property type="match status" value="1"/>
</dbReference>
<dbReference type="Gene3D" id="3.40.50.300">
    <property type="entry name" value="P-loop containing nucleotide triphosphate hydrolases"/>
    <property type="match status" value="1"/>
</dbReference>
<dbReference type="EMBL" id="JACHEX010000003">
    <property type="protein sequence ID" value="MBB6062767.1"/>
    <property type="molecule type" value="Genomic_DNA"/>
</dbReference>
<evidence type="ECO:0000313" key="4">
    <source>
        <dbReference type="Proteomes" id="UP000555828"/>
    </source>
</evidence>
<dbReference type="Pfam" id="PF01637">
    <property type="entry name" value="ATPase_2"/>
    <property type="match status" value="1"/>
</dbReference>
<dbReference type="AlphaFoldDB" id="A0A841GK64"/>
<gene>
    <name evidence="3" type="ORF">HNP65_001219</name>
</gene>
<name>A0A841GK64_9BACT</name>
<protein>
    <recommendedName>
        <fullName evidence="5">ATPase</fullName>
    </recommendedName>
</protein>
<dbReference type="PANTHER" id="PTHR34704">
    <property type="entry name" value="ATPASE"/>
    <property type="match status" value="1"/>
</dbReference>
<organism evidence="3 4">
    <name type="scientific">Thermosipho japonicus</name>
    <dbReference type="NCBI Taxonomy" id="90323"/>
    <lineage>
        <taxon>Bacteria</taxon>
        <taxon>Thermotogati</taxon>
        <taxon>Thermotogota</taxon>
        <taxon>Thermotogae</taxon>
        <taxon>Thermotogales</taxon>
        <taxon>Fervidobacteriaceae</taxon>
        <taxon>Thermosipho</taxon>
    </lineage>
</organism>